<evidence type="ECO:0000256" key="1">
    <source>
        <dbReference type="ARBA" id="ARBA00004571"/>
    </source>
</evidence>
<keyword evidence="5" id="KW-0812">Transmembrane</keyword>
<keyword evidence="8" id="KW-0626">Porin</keyword>
<evidence type="ECO:0000256" key="5">
    <source>
        <dbReference type="ARBA" id="ARBA00022692"/>
    </source>
</evidence>
<evidence type="ECO:0000256" key="11">
    <source>
        <dbReference type="SAM" id="SignalP"/>
    </source>
</evidence>
<dbReference type="AlphaFoldDB" id="A0A4V1AZI2"/>
<reference evidence="13 14" key="1">
    <citation type="submission" date="2019-03" db="EMBL/GenBank/DDBJ databases">
        <title>Paraburkholderia sp. 7MH5, isolated from subtropical forest soil.</title>
        <authorList>
            <person name="Gao Z.-H."/>
            <person name="Qiu L.-H."/>
        </authorList>
    </citation>
    <scope>NUCLEOTIDE SEQUENCE [LARGE SCALE GENOMIC DNA]</scope>
    <source>
        <strain evidence="13 14">7MH5</strain>
    </source>
</reference>
<dbReference type="Proteomes" id="UP000295727">
    <property type="component" value="Chromosome 2"/>
</dbReference>
<dbReference type="SUPFAM" id="SSF56935">
    <property type="entry name" value="Porins"/>
    <property type="match status" value="1"/>
</dbReference>
<dbReference type="EMBL" id="CP038149">
    <property type="protein sequence ID" value="QBQ99362.1"/>
    <property type="molecule type" value="Genomic_DNA"/>
</dbReference>
<dbReference type="PRINTS" id="PR00182">
    <property type="entry name" value="ECOLNEIPORIN"/>
</dbReference>
<evidence type="ECO:0000313" key="14">
    <source>
        <dbReference type="Proteomes" id="UP000295727"/>
    </source>
</evidence>
<evidence type="ECO:0000256" key="6">
    <source>
        <dbReference type="ARBA" id="ARBA00022729"/>
    </source>
</evidence>
<evidence type="ECO:0000256" key="10">
    <source>
        <dbReference type="ARBA" id="ARBA00023237"/>
    </source>
</evidence>
<keyword evidence="3" id="KW-0813">Transport</keyword>
<comment type="subcellular location">
    <subcellularLocation>
        <location evidence="1">Cell outer membrane</location>
        <topology evidence="1">Multi-pass membrane protein</topology>
    </subcellularLocation>
</comment>
<keyword evidence="7" id="KW-0406">Ion transport</keyword>
<name>A0A4V1AZI2_9BURK</name>
<dbReference type="GO" id="GO:0034220">
    <property type="term" value="P:monoatomic ion transmembrane transport"/>
    <property type="evidence" value="ECO:0007669"/>
    <property type="project" value="InterPro"/>
</dbReference>
<feature type="signal peptide" evidence="11">
    <location>
        <begin position="1"/>
        <end position="22"/>
    </location>
</feature>
<dbReference type="InterPro" id="IPR050298">
    <property type="entry name" value="Gram-neg_bact_OMP"/>
</dbReference>
<protein>
    <submittedName>
        <fullName evidence="13">Porin</fullName>
    </submittedName>
</protein>
<dbReference type="GO" id="GO:0046930">
    <property type="term" value="C:pore complex"/>
    <property type="evidence" value="ECO:0007669"/>
    <property type="project" value="UniProtKB-KW"/>
</dbReference>
<evidence type="ECO:0000256" key="2">
    <source>
        <dbReference type="ARBA" id="ARBA00011233"/>
    </source>
</evidence>
<organism evidence="13 14">
    <name type="scientific">Paraburkholderia pallida</name>
    <dbReference type="NCBI Taxonomy" id="2547399"/>
    <lineage>
        <taxon>Bacteria</taxon>
        <taxon>Pseudomonadati</taxon>
        <taxon>Pseudomonadota</taxon>
        <taxon>Betaproteobacteria</taxon>
        <taxon>Burkholderiales</taxon>
        <taxon>Burkholderiaceae</taxon>
        <taxon>Paraburkholderia</taxon>
    </lineage>
</organism>
<keyword evidence="9" id="KW-0472">Membrane</keyword>
<dbReference type="PRINTS" id="PR00184">
    <property type="entry name" value="NEISSPPORIN"/>
</dbReference>
<comment type="subunit">
    <text evidence="2">Homotrimer.</text>
</comment>
<dbReference type="InterPro" id="IPR002299">
    <property type="entry name" value="Porin_Neis"/>
</dbReference>
<evidence type="ECO:0000256" key="7">
    <source>
        <dbReference type="ARBA" id="ARBA00023065"/>
    </source>
</evidence>
<sequence>MHFAIRGLCGAAFAVAAGSAAAQSSVTLYGVVDTFVQYMNNGGSGSVSERSGGSTGSMVGLRGSEDLGGKLKAVFDLESGFNVNNGGLMADTSVLFYRQAWVGLRHDDYGTLSFGRQYQPSFWAVYYAEPFRGDEVLSPLAAFDLASASDRNTLATQYAPGRLSNTIFYQSPKVYGMKLYAMYGFPTTSTQPVSTTTGNVVDVALSYEGYGLYAALAYINQHGGKETLQLAPAPLAASTFDLVGTEHYTAALAYRIGIVNLQFNYNYARPNDVAANSLVTVVPGRVSLPLDSLAHSLSYMELGATIQASSADVIELAALTRNVRGAHDNSVGFEVGVDHNISKRTSVYARAGYIKNNGTATVSWPGYTANTAGASQTLVAVGVSHRF</sequence>
<dbReference type="InterPro" id="IPR033900">
    <property type="entry name" value="Gram_neg_porin_domain"/>
</dbReference>
<dbReference type="InterPro" id="IPR023614">
    <property type="entry name" value="Porin_dom_sf"/>
</dbReference>
<dbReference type="InterPro" id="IPR001702">
    <property type="entry name" value="Porin_Gram-ve"/>
</dbReference>
<dbReference type="GO" id="GO:0015288">
    <property type="term" value="F:porin activity"/>
    <property type="evidence" value="ECO:0007669"/>
    <property type="project" value="UniProtKB-KW"/>
</dbReference>
<evidence type="ECO:0000256" key="8">
    <source>
        <dbReference type="ARBA" id="ARBA00023114"/>
    </source>
</evidence>
<dbReference type="GO" id="GO:0009279">
    <property type="term" value="C:cell outer membrane"/>
    <property type="evidence" value="ECO:0007669"/>
    <property type="project" value="UniProtKB-SubCell"/>
</dbReference>
<evidence type="ECO:0000256" key="4">
    <source>
        <dbReference type="ARBA" id="ARBA00022452"/>
    </source>
</evidence>
<dbReference type="Pfam" id="PF13609">
    <property type="entry name" value="Porin_4"/>
    <property type="match status" value="1"/>
</dbReference>
<dbReference type="OrthoDB" id="8982743at2"/>
<keyword evidence="14" id="KW-1185">Reference proteome</keyword>
<evidence type="ECO:0000256" key="3">
    <source>
        <dbReference type="ARBA" id="ARBA00022448"/>
    </source>
</evidence>
<dbReference type="Gene3D" id="2.40.160.10">
    <property type="entry name" value="Porin"/>
    <property type="match status" value="1"/>
</dbReference>
<dbReference type="CDD" id="cd00342">
    <property type="entry name" value="gram_neg_porins"/>
    <property type="match status" value="1"/>
</dbReference>
<keyword evidence="10" id="KW-0998">Cell outer membrane</keyword>
<evidence type="ECO:0000259" key="12">
    <source>
        <dbReference type="Pfam" id="PF13609"/>
    </source>
</evidence>
<dbReference type="PANTHER" id="PTHR34501:SF9">
    <property type="entry name" value="MAJOR OUTER MEMBRANE PROTEIN P.IA"/>
    <property type="match status" value="1"/>
</dbReference>
<proteinExistence type="predicted"/>
<feature type="domain" description="Porin" evidence="12">
    <location>
        <begin position="11"/>
        <end position="358"/>
    </location>
</feature>
<feature type="chain" id="PRO_5020499775" evidence="11">
    <location>
        <begin position="23"/>
        <end position="387"/>
    </location>
</feature>
<keyword evidence="4" id="KW-1134">Transmembrane beta strand</keyword>
<dbReference type="PANTHER" id="PTHR34501">
    <property type="entry name" value="PROTEIN YDDL-RELATED"/>
    <property type="match status" value="1"/>
</dbReference>
<gene>
    <name evidence="13" type="ORF">E1956_19385</name>
</gene>
<evidence type="ECO:0000256" key="9">
    <source>
        <dbReference type="ARBA" id="ARBA00023136"/>
    </source>
</evidence>
<dbReference type="RefSeq" id="WP_134752041.1">
    <property type="nucleotide sequence ID" value="NZ_CP038149.1"/>
</dbReference>
<evidence type="ECO:0000313" key="13">
    <source>
        <dbReference type="EMBL" id="QBQ99362.1"/>
    </source>
</evidence>
<accession>A0A4V1AZI2</accession>
<dbReference type="KEGG" id="ppai:E1956_19385"/>
<keyword evidence="6 11" id="KW-0732">Signal</keyword>